<dbReference type="EMBL" id="MOEN01000001">
    <property type="protein sequence ID" value="OMH41357.1"/>
    <property type="molecule type" value="Genomic_DNA"/>
</dbReference>
<keyword evidence="8 16" id="KW-0862">Zinc</keyword>
<dbReference type="Pfam" id="PF01751">
    <property type="entry name" value="Toprim"/>
    <property type="match status" value="1"/>
</dbReference>
<dbReference type="PANTHER" id="PTHR43505:SF1">
    <property type="entry name" value="REVERSE GYRASE"/>
    <property type="match status" value="1"/>
</dbReference>
<dbReference type="SUPFAM" id="SSF56712">
    <property type="entry name" value="Prokaryotic type I DNA topoisomerase"/>
    <property type="match status" value="1"/>
</dbReference>
<feature type="domain" description="Toprim" evidence="18">
    <location>
        <begin position="613"/>
        <end position="768"/>
    </location>
</feature>
<keyword evidence="5 16" id="KW-0479">Metal-binding</keyword>
<evidence type="ECO:0000256" key="9">
    <source>
        <dbReference type="ARBA" id="ARBA00022840"/>
    </source>
</evidence>
<accession>A0A1R1MNK8</accession>
<dbReference type="GO" id="GO:0005737">
    <property type="term" value="C:cytoplasm"/>
    <property type="evidence" value="ECO:0007669"/>
    <property type="project" value="UniProtKB-SubCell"/>
</dbReference>
<comment type="function">
    <text evidence="16">Modifies the topological state of DNA by introducing positive supercoils in an ATP-dependent process, increasing the linking number in steps of +1. Binds to single-stranded DNA, transiently cleaves and then rejoins the ends, introducing a positive supercoil in the process. The scissile phosphodiester is attacked by the catalytic tyrosine of the enzyme, resulting in the formation of a DNA-(5'-phosphotyrosyl)-enzyme intermediate. Probably involved in rewinding DNA strands in regions of the chromosome that have opened up to allow replication, transcription, DNA repair and/or for DNA protection.</text>
</comment>
<dbReference type="EC" id="5.6.2.-" evidence="16"/>
<keyword evidence="6 16" id="KW-0547">Nucleotide-binding</keyword>
<comment type="caution">
    <text evidence="22">The sequence shown here is derived from an EMBL/GenBank/DDBJ whole genome shotgun (WGS) entry which is preliminary data.</text>
</comment>
<dbReference type="GO" id="GO:0160097">
    <property type="term" value="F:reverse gyrase activity"/>
    <property type="evidence" value="ECO:0007669"/>
    <property type="project" value="UniProtKB-UniRule"/>
</dbReference>
<dbReference type="Gene3D" id="1.10.290.10">
    <property type="entry name" value="Topoisomerase I, domain 4"/>
    <property type="match status" value="1"/>
</dbReference>
<dbReference type="PROSITE" id="PS52036">
    <property type="entry name" value="ZF_RG_N"/>
    <property type="match status" value="1"/>
</dbReference>
<keyword evidence="23" id="KW-1185">Reference proteome</keyword>
<dbReference type="GO" id="GO:0008270">
    <property type="term" value="F:zinc ion binding"/>
    <property type="evidence" value="ECO:0007669"/>
    <property type="project" value="UniProtKB-UniRule"/>
</dbReference>
<evidence type="ECO:0000256" key="8">
    <source>
        <dbReference type="ARBA" id="ARBA00022833"/>
    </source>
</evidence>
<dbReference type="InterPro" id="IPR011545">
    <property type="entry name" value="DEAD/DEAH_box_helicase_dom"/>
</dbReference>
<dbReference type="InterPro" id="IPR003601">
    <property type="entry name" value="Topo_IA_2"/>
</dbReference>
<organism evidence="22 23">
    <name type="scientific">Desulfurobacterium indicum</name>
    <dbReference type="NCBI Taxonomy" id="1914305"/>
    <lineage>
        <taxon>Bacteria</taxon>
        <taxon>Pseudomonadati</taxon>
        <taxon>Aquificota</taxon>
        <taxon>Aquificia</taxon>
        <taxon>Desulfurobacteriales</taxon>
        <taxon>Desulfurobacteriaceae</taxon>
        <taxon>Desulfurobacterium</taxon>
    </lineage>
</organism>
<feature type="domain" description="Helicase ATP-binding" evidence="19">
    <location>
        <begin position="90"/>
        <end position="292"/>
    </location>
</feature>
<dbReference type="CDD" id="cd18798">
    <property type="entry name" value="SF2_C_reverse_gyrase"/>
    <property type="match status" value="1"/>
</dbReference>
<dbReference type="InterPro" id="IPR013824">
    <property type="entry name" value="Topo_IA_cen_sub1"/>
</dbReference>
<dbReference type="InterPro" id="IPR006171">
    <property type="entry name" value="TOPRIM_dom"/>
</dbReference>
<comment type="cofactor">
    <cofactor evidence="1">
        <name>Mg(2+)</name>
        <dbReference type="ChEBI" id="CHEBI:18420"/>
    </cofactor>
</comment>
<dbReference type="PANTHER" id="PTHR43505">
    <property type="entry name" value="REVERSE GYRASE"/>
    <property type="match status" value="1"/>
</dbReference>
<dbReference type="InterPro" id="IPR027417">
    <property type="entry name" value="P-loop_NTPase"/>
</dbReference>
<dbReference type="Gene3D" id="2.60.510.20">
    <property type="match status" value="1"/>
</dbReference>
<evidence type="ECO:0000259" key="19">
    <source>
        <dbReference type="PROSITE" id="PS51192"/>
    </source>
</evidence>
<evidence type="ECO:0000256" key="15">
    <source>
        <dbReference type="ARBA" id="ARBA00049360"/>
    </source>
</evidence>
<feature type="active site" description="O-(5'-phospho-DNA)-tyrosine intermediate" evidence="16">
    <location>
        <position position="923"/>
    </location>
</feature>
<proteinExistence type="inferred from homology"/>
<evidence type="ECO:0000256" key="17">
    <source>
        <dbReference type="RuleBase" id="RU004026"/>
    </source>
</evidence>
<feature type="domain" description="RG N-terminal-type" evidence="20">
    <location>
        <begin position="1"/>
        <end position="38"/>
    </location>
</feature>
<dbReference type="SMART" id="SM00437">
    <property type="entry name" value="TOP1Ac"/>
    <property type="match status" value="1"/>
</dbReference>
<dbReference type="SMART" id="SM00493">
    <property type="entry name" value="TOPRIM"/>
    <property type="match status" value="1"/>
</dbReference>
<evidence type="ECO:0000256" key="16">
    <source>
        <dbReference type="HAMAP-Rule" id="MF_01125"/>
    </source>
</evidence>
<evidence type="ECO:0000313" key="22">
    <source>
        <dbReference type="EMBL" id="OMH41357.1"/>
    </source>
</evidence>
<dbReference type="RefSeq" id="WP_076712106.1">
    <property type="nucleotide sequence ID" value="NZ_MOEN01000001.1"/>
</dbReference>
<comment type="subunit">
    <text evidence="3 16">Monomer.</text>
</comment>
<dbReference type="PRINTS" id="PR00417">
    <property type="entry name" value="PRTPISMRASEI"/>
</dbReference>
<feature type="domain" description="Topo IA-type catalytic" evidence="21">
    <location>
        <begin position="784"/>
        <end position="1176"/>
    </location>
</feature>
<dbReference type="GO" id="GO:0003677">
    <property type="term" value="F:DNA binding"/>
    <property type="evidence" value="ECO:0007669"/>
    <property type="project" value="UniProtKB-UniRule"/>
</dbReference>
<dbReference type="CDD" id="cd17924">
    <property type="entry name" value="DDXDc_reverse_gyrase"/>
    <property type="match status" value="1"/>
</dbReference>
<feature type="binding site" evidence="16">
    <location>
        <position position="86"/>
    </location>
    <ligand>
        <name>ATP</name>
        <dbReference type="ChEBI" id="CHEBI:30616"/>
    </ligand>
</feature>
<dbReference type="PROSITE" id="PS51192">
    <property type="entry name" value="HELICASE_ATP_BIND_1"/>
    <property type="match status" value="1"/>
</dbReference>
<evidence type="ECO:0000256" key="12">
    <source>
        <dbReference type="ARBA" id="ARBA00023125"/>
    </source>
</evidence>
<dbReference type="InterPro" id="IPR014001">
    <property type="entry name" value="Helicase_ATP-bd"/>
</dbReference>
<sequence>MKTAIFRNLCPNCRGDEGSDRLDKGLPCEKCLPEFDCSMSQKDICKILKERRKLSHYKNICDVIGFVNEFSQFFREKTGFIPWSLQLTWAKRVALKRSFSLIAPTGIGKTTWGMVTSSFLKGKSYIVVPTRILVQQVYEKLTKLTDREVLAYTGKKSEKERIFSGDFEILVTTTNFLYKNWNKIPVDFEFIFVDDVDSVLKSGRNIDKILKLVGFDDDALSIAIEIIDIKQKLAKVSSEKSKQFFLKRLNYLEKKLTVFKQNIKTVLVVSSATAAPRSKKIKLFRELLDFEVGKTGTSLRNVEDVAVFPEKGLLEESLGLIKMFGRGVFVFVSEAYGKDYVDKVVSFLNSKGIVSVSYEDFSVDKFDEFRKGQIEAVVGIASYRNPLARGIDIPDAVRYVVFIGVPRMKFPFEVSLSPSRLFTFILVCREFLEQDKVAAYLPFLRRYLTLTEDKLDSYPPVKEKIEEIARYLRENLSDESFIDKIKKSDSVFLEEENGKFFIVVGDSTGYIQASGRASRMFAGGLTKGVSFLLVDNLKAFNSLRKRLLLYLEDINFKVFDNELGREVARKKGFEIITIDELDEIFKQVDKDRERVKAIFEGKIRVETGELVKPTLVVVESPHKAKTIASFFGNPTRRRVGIIDAYEVNTGDMLFIITASKGHVFDLTIKDGVWGVIPEDGFFVPVYGTIKKCSRCGYQGIETFCPRCGKPMDVDKMEIISALRLLSLEVDEIFVASDPDTEGEKIGWDIALSLKPYQRNIKRAEFHEITRKAFREAVSNPRMIDENLVKAQIVRRIADRWVGFSLSQNLQKYFGKKWLSAGRVQTPVLGWVIEREEESKKKKTILEIYTDESVLEFFVDSADEKIKDLKLQYKVLEKEIADRVPPPPFNTGEMIKTASFELGFSAEKVMSLAQELFESGFITYHRTDSIRVSSAGILVAREFILERFGEEFFKPRKWGEGGAHECIRPVRSMSADTLRASISVVGGALSDDHFKLYDLVFKRFIASQMIPFSVEVFKVLLKVLPLDIKEEKDFYGRILKNGWNLILPVSLPRFPFDSDKGEIMIKRFKIKKVPVVYPFTQGELVEEMRIRGIGRPSTYAKIVQTLLDRKYVVERGKFLYPTSLGKEVYNYLSTRFGDYVSESFTRELEKLMDMVEEGKVNYQNIIKEFKEVLKFADFTVEIAVDEGDN</sequence>
<dbReference type="GO" id="GO:0006265">
    <property type="term" value="P:DNA topological change"/>
    <property type="evidence" value="ECO:0007669"/>
    <property type="project" value="UniProtKB-UniRule"/>
</dbReference>
<protein>
    <recommendedName>
        <fullName evidence="16 17">Reverse gyrase</fullName>
        <ecNumber evidence="16">5.6.2.-</ecNumber>
    </recommendedName>
</protein>
<dbReference type="STRING" id="1914305.BLW93_00265"/>
<keyword evidence="10" id="KW-0460">Magnesium</keyword>
<evidence type="ECO:0000259" key="18">
    <source>
        <dbReference type="PROSITE" id="PS50880"/>
    </source>
</evidence>
<comment type="miscellaneous">
    <text evidence="16">This enzyme is the only unique feature of hyperthermophilic bacteria/archaea known and seems to be essential for adaptation to life at high temperatures. It may play a role in stabilization of DNA at high temperatures.</text>
</comment>
<comment type="subcellular location">
    <subcellularLocation>
        <location evidence="2 16">Cytoplasm</location>
    </subcellularLocation>
</comment>
<dbReference type="Proteomes" id="UP000187408">
    <property type="component" value="Unassembled WGS sequence"/>
</dbReference>
<dbReference type="InterPro" id="IPR034142">
    <property type="entry name" value="TOPRIM_RevGyr"/>
</dbReference>
<comment type="cofactor">
    <cofactor evidence="16">
        <name>Zn(2+)</name>
        <dbReference type="ChEBI" id="CHEBI:29105"/>
    </cofactor>
    <text evidence="16">Binds 1 or 2 zinc ions per subunit.</text>
</comment>
<keyword evidence="7 16" id="KW-0863">Zinc-finger</keyword>
<keyword evidence="4 16" id="KW-0963">Cytoplasm</keyword>
<dbReference type="GO" id="GO:0005524">
    <property type="term" value="F:ATP binding"/>
    <property type="evidence" value="ECO:0007669"/>
    <property type="project" value="UniProtKB-UniRule"/>
</dbReference>
<keyword evidence="12 16" id="KW-0238">DNA-binding</keyword>
<evidence type="ECO:0000259" key="21">
    <source>
        <dbReference type="PROSITE" id="PS52039"/>
    </source>
</evidence>
<dbReference type="SMART" id="SM00436">
    <property type="entry name" value="TOP1Bc"/>
    <property type="match status" value="1"/>
</dbReference>
<evidence type="ECO:0000313" key="23">
    <source>
        <dbReference type="Proteomes" id="UP000187408"/>
    </source>
</evidence>
<evidence type="ECO:0000256" key="13">
    <source>
        <dbReference type="ARBA" id="ARBA00023235"/>
    </source>
</evidence>
<dbReference type="InterPro" id="IPR040569">
    <property type="entry name" value="Znf_Rg"/>
</dbReference>
<feature type="region of interest" description="Topoisomerase I" evidence="16">
    <location>
        <begin position="609"/>
        <end position="1188"/>
    </location>
</feature>
<dbReference type="OrthoDB" id="9804262at2"/>
<dbReference type="SUPFAM" id="SSF52540">
    <property type="entry name" value="P-loop containing nucleoside triphosphate hydrolases"/>
    <property type="match status" value="2"/>
</dbReference>
<keyword evidence="16" id="KW-0378">Hydrolase</keyword>
<evidence type="ECO:0000256" key="1">
    <source>
        <dbReference type="ARBA" id="ARBA00001946"/>
    </source>
</evidence>
<dbReference type="Gene3D" id="3.40.50.140">
    <property type="match status" value="1"/>
</dbReference>
<dbReference type="InterPro" id="IPR023405">
    <property type="entry name" value="Topo_IA_core_domain"/>
</dbReference>
<dbReference type="InterPro" id="IPR013826">
    <property type="entry name" value="Topo_IA_cen_sub3"/>
</dbReference>
<evidence type="ECO:0000256" key="10">
    <source>
        <dbReference type="ARBA" id="ARBA00022842"/>
    </source>
</evidence>
<dbReference type="NCBIfam" id="TIGR01054">
    <property type="entry name" value="rgy"/>
    <property type="match status" value="1"/>
</dbReference>
<gene>
    <name evidence="16" type="primary">rgy</name>
    <name evidence="22" type="ORF">BLW93_00265</name>
</gene>
<evidence type="ECO:0000256" key="11">
    <source>
        <dbReference type="ARBA" id="ARBA00023029"/>
    </source>
</evidence>
<evidence type="ECO:0000256" key="5">
    <source>
        <dbReference type="ARBA" id="ARBA00022723"/>
    </source>
</evidence>
<evidence type="ECO:0000256" key="14">
    <source>
        <dbReference type="ARBA" id="ARBA00043976"/>
    </source>
</evidence>
<dbReference type="GO" id="GO:0016887">
    <property type="term" value="F:ATP hydrolysis activity"/>
    <property type="evidence" value="ECO:0007669"/>
    <property type="project" value="RHEA"/>
</dbReference>
<dbReference type="Pfam" id="PF01131">
    <property type="entry name" value="Topoisom_bac"/>
    <property type="match status" value="1"/>
</dbReference>
<evidence type="ECO:0000256" key="4">
    <source>
        <dbReference type="ARBA" id="ARBA00022490"/>
    </source>
</evidence>
<comment type="catalytic activity">
    <reaction evidence="15 16 17">
        <text>ATP + H2O = ADP + phosphate + H(+)</text>
        <dbReference type="Rhea" id="RHEA:13065"/>
        <dbReference type="ChEBI" id="CHEBI:15377"/>
        <dbReference type="ChEBI" id="CHEBI:15378"/>
        <dbReference type="ChEBI" id="CHEBI:30616"/>
        <dbReference type="ChEBI" id="CHEBI:43474"/>
        <dbReference type="ChEBI" id="CHEBI:456216"/>
    </reaction>
</comment>
<comment type="similarity">
    <text evidence="16">In the C-terminal section; belongs to the type IA topoisomerase family.</text>
</comment>
<dbReference type="Pfam" id="PF00270">
    <property type="entry name" value="DEAD"/>
    <property type="match status" value="1"/>
</dbReference>
<comment type="similarity">
    <text evidence="14 16">In the N-terminal section; belongs to the DEAD box helicase family. DDVD subfamily.</text>
</comment>
<reference evidence="22 23" key="1">
    <citation type="submission" date="2016-10" db="EMBL/GenBank/DDBJ databases">
        <title>Genome sequence of a sulfur-reducing bacterium Desulfurobacterium indicum K6013.</title>
        <authorList>
            <person name="Cao J."/>
            <person name="Shao Z."/>
            <person name="Alain K."/>
            <person name="Jebbar M."/>
        </authorList>
    </citation>
    <scope>NUCLEOTIDE SEQUENCE [LARGE SCALE GENOMIC DNA]</scope>
    <source>
        <strain evidence="22 23">K6013</strain>
    </source>
</reference>
<evidence type="ECO:0000256" key="7">
    <source>
        <dbReference type="ARBA" id="ARBA00022771"/>
    </source>
</evidence>
<dbReference type="SMART" id="SM00487">
    <property type="entry name" value="DEXDc"/>
    <property type="match status" value="1"/>
</dbReference>
<keyword evidence="13 16" id="KW-0413">Isomerase</keyword>
<dbReference type="PROSITE" id="PS50880">
    <property type="entry name" value="TOPRIM"/>
    <property type="match status" value="1"/>
</dbReference>
<evidence type="ECO:0000256" key="3">
    <source>
        <dbReference type="ARBA" id="ARBA00011245"/>
    </source>
</evidence>
<dbReference type="InterPro" id="IPR013497">
    <property type="entry name" value="Topo_IA_cen"/>
</dbReference>
<dbReference type="InterPro" id="IPR003602">
    <property type="entry name" value="Topo_IA_DNA-bd_dom"/>
</dbReference>
<dbReference type="PROSITE" id="PS52039">
    <property type="entry name" value="TOPO_IA_2"/>
    <property type="match status" value="1"/>
</dbReference>
<keyword evidence="11 16" id="KW-0799">Topoisomerase</keyword>
<evidence type="ECO:0000256" key="2">
    <source>
        <dbReference type="ARBA" id="ARBA00004496"/>
    </source>
</evidence>
<dbReference type="Pfam" id="PF17915">
    <property type="entry name" value="zf_Rg"/>
    <property type="match status" value="1"/>
</dbReference>
<comment type="function">
    <text evidence="17">Modifies the topological state of DNA by introducing positive supercoils in an ATP-dependent process, increasing the linking number in steps of +1. Binds to single-stranded DNA, transiently cleaves and then rejoins the ends, introducing a positive supercoil in the process. The scissile phosphodiester is attacked by the catalytic tyrosine of the enzyme, resulting in the formation of a DNA-(5'-phosphotyrosyl)-enzyme intermediate. Involved in rewinding DNA strands in regions of the chromosome that have opened up to allow replication, transcription, DNA repair and/or for DNA protection.</text>
</comment>
<dbReference type="CDD" id="cd00186">
    <property type="entry name" value="TOP1Ac"/>
    <property type="match status" value="1"/>
</dbReference>
<dbReference type="AlphaFoldDB" id="A0A1R1MNK8"/>
<dbReference type="GO" id="GO:0008094">
    <property type="term" value="F:ATP-dependent activity, acting on DNA"/>
    <property type="evidence" value="ECO:0007669"/>
    <property type="project" value="UniProtKB-UniRule"/>
</dbReference>
<evidence type="ECO:0000256" key="6">
    <source>
        <dbReference type="ARBA" id="ARBA00022741"/>
    </source>
</evidence>
<dbReference type="GO" id="GO:0006260">
    <property type="term" value="P:DNA replication"/>
    <property type="evidence" value="ECO:0007669"/>
    <property type="project" value="UniProtKB-UniRule"/>
</dbReference>
<keyword evidence="9 16" id="KW-0067">ATP-binding</keyword>
<dbReference type="HAMAP" id="MF_01125">
    <property type="entry name" value="Reverse_gyrase"/>
    <property type="match status" value="1"/>
</dbReference>
<dbReference type="Gene3D" id="3.40.50.300">
    <property type="entry name" value="P-loop containing nucleotide triphosphate hydrolases"/>
    <property type="match status" value="3"/>
</dbReference>
<comment type="domain">
    <text evidence="16">Introduction of positive supercoils requires the cooperation of both domains. The helicase-like domain probably does not directly unwind DNA, but more likely acts by driving ATP-dependent conformational changes within the whole enzyme. A beta hairpin in the 'latch' region of the N-terminal domain plays a regulatory role in the enzyme, repressing topoisomerase activity in the absence of ATP and preventing the enzyme from acting as an ATP-independent relaxing enzyme; it also helps to coordinate nucleotide hydrolysis by the ATPase domain with the supercoiling activity of the topoisomerase domain.</text>
</comment>
<dbReference type="CDD" id="cd03361">
    <property type="entry name" value="TOPRIM_TopoIA_RevGyr"/>
    <property type="match status" value="1"/>
</dbReference>
<dbReference type="InterPro" id="IPR005736">
    <property type="entry name" value="Reverse_gyrase"/>
</dbReference>
<evidence type="ECO:0000259" key="20">
    <source>
        <dbReference type="PROSITE" id="PS52036"/>
    </source>
</evidence>
<name>A0A1R1MNK8_9BACT</name>
<dbReference type="Gene3D" id="1.10.460.10">
    <property type="entry name" value="Topoisomerase I, domain 2"/>
    <property type="match status" value="1"/>
</dbReference>